<dbReference type="Gene3D" id="2.40.10.10">
    <property type="entry name" value="Trypsin-like serine proteases"/>
    <property type="match status" value="1"/>
</dbReference>
<dbReference type="CTD" id="559754"/>
<keyword evidence="1 6" id="KW-0645">Protease</keyword>
<dbReference type="PROSITE" id="PS50240">
    <property type="entry name" value="TRYPSIN_DOM"/>
    <property type="match status" value="1"/>
</dbReference>
<dbReference type="PANTHER" id="PTHR24252:SF27">
    <property type="entry name" value="TRANSMEMBRANE PROTEASE SERINE 3-LIKE"/>
    <property type="match status" value="1"/>
</dbReference>
<dbReference type="RefSeq" id="XP_011606706.1">
    <property type="nucleotide sequence ID" value="XM_011608404.2"/>
</dbReference>
<dbReference type="KEGG" id="tru:101073906"/>
<keyword evidence="5" id="KW-0325">Glycoprotein</keyword>
<dbReference type="InterPro" id="IPR009003">
    <property type="entry name" value="Peptidase_S1_PA"/>
</dbReference>
<dbReference type="InterPro" id="IPR033116">
    <property type="entry name" value="TRYPSIN_SER"/>
</dbReference>
<dbReference type="Pfam" id="PF15494">
    <property type="entry name" value="SRCR_2"/>
    <property type="match status" value="1"/>
</dbReference>
<keyword evidence="7" id="KW-1133">Transmembrane helix</keyword>
<evidence type="ECO:0000256" key="6">
    <source>
        <dbReference type="RuleBase" id="RU363034"/>
    </source>
</evidence>
<dbReference type="PROSITE" id="PS00134">
    <property type="entry name" value="TRYPSIN_HIS"/>
    <property type="match status" value="1"/>
</dbReference>
<dbReference type="GeneID" id="101073906"/>
<dbReference type="FunCoup" id="A0A3B5KI81">
    <property type="interactions" value="139"/>
</dbReference>
<evidence type="ECO:0000256" key="7">
    <source>
        <dbReference type="SAM" id="Phobius"/>
    </source>
</evidence>
<sequence length="496" mass="53985">MAKHDPDQLPPPYYSVAVHTQPPLKPYEEVVYGTGLGLDLNPATQPRYIPQYPPPVAAPHVALSNTPPSRKKRGCGNSNPRCYAGTGGVLLVACLLGLAIWLGVQFGTRLAVASLLDDDDDQRYENPPVSIDDSCSNNTVQCDAMKDCTLGSDETNCVRFAKNNSLQVRTSEDGRFLPVCYSGWDQSLARETCVALGFRNFYTANPIQSEASVSLTIDSKSSQFLQGRVTVSSSCPDQQTVSLQCLDCGLQRSTSRIIGGSMAQPGQWPWQLTLHFMGSHVCGGILISPDFVLTAAHCFPKSNKFSLFAENWKVYSGVVSLDKLPEPYSVERILLSESYNNQTNDHDVALLKLASPVVFDNNVQPACLPNFDQSFPPGTHCWTSGFGITEERSSDTSRSLMEVTVDIIGDSVCNSPSVYNNAITKNMLCAGHLGGGKDSCQGDSGGPLVCQEGDRWYVVGITSWGYGCGRENKPGVYTRVSSVLSWIYSRMQLEKP</sequence>
<feature type="transmembrane region" description="Helical" evidence="7">
    <location>
        <begin position="82"/>
        <end position="104"/>
    </location>
</feature>
<evidence type="ECO:0000256" key="1">
    <source>
        <dbReference type="ARBA" id="ARBA00022670"/>
    </source>
</evidence>
<gene>
    <name evidence="9" type="primary">tmprss13a</name>
</gene>
<dbReference type="SUPFAM" id="SSF50494">
    <property type="entry name" value="Trypsin-like serine proteases"/>
    <property type="match status" value="1"/>
</dbReference>
<dbReference type="PANTHER" id="PTHR24252">
    <property type="entry name" value="ACROSIN-RELATED"/>
    <property type="match status" value="1"/>
</dbReference>
<dbReference type="SMART" id="SM00020">
    <property type="entry name" value="Tryp_SPc"/>
    <property type="match status" value="1"/>
</dbReference>
<evidence type="ECO:0000259" key="8">
    <source>
        <dbReference type="PROSITE" id="PS50240"/>
    </source>
</evidence>
<dbReference type="Gene3D" id="3.10.250.10">
    <property type="entry name" value="SRCR-like domain"/>
    <property type="match status" value="1"/>
</dbReference>
<evidence type="ECO:0000256" key="2">
    <source>
        <dbReference type="ARBA" id="ARBA00022801"/>
    </source>
</evidence>
<proteinExistence type="predicted"/>
<reference evidence="9" key="2">
    <citation type="submission" date="2025-08" db="UniProtKB">
        <authorList>
            <consortium name="Ensembl"/>
        </authorList>
    </citation>
    <scope>IDENTIFICATION</scope>
</reference>
<evidence type="ECO:0000313" key="9">
    <source>
        <dbReference type="Ensembl" id="ENSTRUP00000053087.1"/>
    </source>
</evidence>
<dbReference type="InterPro" id="IPR043504">
    <property type="entry name" value="Peptidase_S1_PA_chymotrypsin"/>
</dbReference>
<evidence type="ECO:0000256" key="3">
    <source>
        <dbReference type="ARBA" id="ARBA00022825"/>
    </source>
</evidence>
<dbReference type="InterPro" id="IPR001254">
    <property type="entry name" value="Trypsin_dom"/>
</dbReference>
<keyword evidence="7" id="KW-0812">Transmembrane</keyword>
<dbReference type="STRING" id="31033.ENSTRUP00000053087"/>
<name>A0A3B5KI81_TAKRU</name>
<dbReference type="PRINTS" id="PR00722">
    <property type="entry name" value="CHYMOTRYPSIN"/>
</dbReference>
<dbReference type="InParanoid" id="A0A3B5KI81"/>
<dbReference type="SUPFAM" id="SSF56487">
    <property type="entry name" value="SRCR-like"/>
    <property type="match status" value="1"/>
</dbReference>
<keyword evidence="2 6" id="KW-0378">Hydrolase</keyword>
<dbReference type="CDD" id="cd00190">
    <property type="entry name" value="Tryp_SPc"/>
    <property type="match status" value="1"/>
</dbReference>
<dbReference type="Proteomes" id="UP000005226">
    <property type="component" value="Chromosome 11"/>
</dbReference>
<evidence type="ECO:0000256" key="4">
    <source>
        <dbReference type="ARBA" id="ARBA00023157"/>
    </source>
</evidence>
<dbReference type="GO" id="GO:0006508">
    <property type="term" value="P:proteolysis"/>
    <property type="evidence" value="ECO:0007669"/>
    <property type="project" value="UniProtKB-KW"/>
</dbReference>
<dbReference type="GO" id="GO:0004252">
    <property type="term" value="F:serine-type endopeptidase activity"/>
    <property type="evidence" value="ECO:0007669"/>
    <property type="project" value="InterPro"/>
</dbReference>
<dbReference type="OMA" id="PWIYSNM"/>
<protein>
    <submittedName>
        <fullName evidence="9">Transmembrane serine protease 13b</fullName>
    </submittedName>
</protein>
<keyword evidence="3 6" id="KW-0720">Serine protease</keyword>
<organism evidence="9 10">
    <name type="scientific">Takifugu rubripes</name>
    <name type="common">Japanese pufferfish</name>
    <name type="synonym">Fugu rubripes</name>
    <dbReference type="NCBI Taxonomy" id="31033"/>
    <lineage>
        <taxon>Eukaryota</taxon>
        <taxon>Metazoa</taxon>
        <taxon>Chordata</taxon>
        <taxon>Craniata</taxon>
        <taxon>Vertebrata</taxon>
        <taxon>Euteleostomi</taxon>
        <taxon>Actinopterygii</taxon>
        <taxon>Neopterygii</taxon>
        <taxon>Teleostei</taxon>
        <taxon>Neoteleostei</taxon>
        <taxon>Acanthomorphata</taxon>
        <taxon>Eupercaria</taxon>
        <taxon>Tetraodontiformes</taxon>
        <taxon>Tetradontoidea</taxon>
        <taxon>Tetraodontidae</taxon>
        <taxon>Takifugu</taxon>
    </lineage>
</organism>
<dbReference type="GeneTree" id="ENSGT00940000159197"/>
<reference evidence="9" key="3">
    <citation type="submission" date="2025-09" db="UniProtKB">
        <authorList>
            <consortium name="Ensembl"/>
        </authorList>
    </citation>
    <scope>IDENTIFICATION</scope>
</reference>
<evidence type="ECO:0000313" key="10">
    <source>
        <dbReference type="Proteomes" id="UP000005226"/>
    </source>
</evidence>
<dbReference type="InterPro" id="IPR001190">
    <property type="entry name" value="SRCR"/>
</dbReference>
<dbReference type="InterPro" id="IPR018114">
    <property type="entry name" value="TRYPSIN_HIS"/>
</dbReference>
<dbReference type="Pfam" id="PF00089">
    <property type="entry name" value="Trypsin"/>
    <property type="match status" value="1"/>
</dbReference>
<dbReference type="AlphaFoldDB" id="A0A3B5KI81"/>
<dbReference type="PROSITE" id="PS00135">
    <property type="entry name" value="TRYPSIN_SER"/>
    <property type="match status" value="1"/>
</dbReference>
<keyword evidence="7" id="KW-0472">Membrane</keyword>
<feature type="domain" description="Peptidase S1" evidence="8">
    <location>
        <begin position="257"/>
        <end position="492"/>
    </location>
</feature>
<dbReference type="GO" id="GO:0016020">
    <property type="term" value="C:membrane"/>
    <property type="evidence" value="ECO:0007669"/>
    <property type="project" value="InterPro"/>
</dbReference>
<reference evidence="9 10" key="1">
    <citation type="journal article" date="2011" name="Genome Biol. Evol.">
        <title>Integration of the genetic map and genome assembly of fugu facilitates insights into distinct features of genome evolution in teleosts and mammals.</title>
        <authorList>
            <person name="Kai W."/>
            <person name="Kikuchi K."/>
            <person name="Tohari S."/>
            <person name="Chew A.K."/>
            <person name="Tay A."/>
            <person name="Fujiwara A."/>
            <person name="Hosoya S."/>
            <person name="Suetake H."/>
            <person name="Naruse K."/>
            <person name="Brenner S."/>
            <person name="Suzuki Y."/>
            <person name="Venkatesh B."/>
        </authorList>
    </citation>
    <scope>NUCLEOTIDE SEQUENCE [LARGE SCALE GENOMIC DNA]</scope>
</reference>
<dbReference type="FunFam" id="2.40.10.10:FF:000003">
    <property type="entry name" value="Transmembrane serine protease 3"/>
    <property type="match status" value="1"/>
</dbReference>
<dbReference type="InterPro" id="IPR036772">
    <property type="entry name" value="SRCR-like_dom_sf"/>
</dbReference>
<dbReference type="Ensembl" id="ENSTRUT00000056475.2">
    <property type="protein sequence ID" value="ENSTRUP00000053087.1"/>
    <property type="gene ID" value="ENSTRUG00000020477.2"/>
</dbReference>
<keyword evidence="10" id="KW-1185">Reference proteome</keyword>
<dbReference type="OrthoDB" id="6380398at2759"/>
<evidence type="ECO:0000256" key="5">
    <source>
        <dbReference type="ARBA" id="ARBA00023180"/>
    </source>
</evidence>
<dbReference type="InterPro" id="IPR001314">
    <property type="entry name" value="Peptidase_S1A"/>
</dbReference>
<accession>A0A3B5KI81</accession>
<keyword evidence="4" id="KW-1015">Disulfide bond</keyword>